<evidence type="ECO:0000259" key="2">
    <source>
        <dbReference type="Pfam" id="PF04173"/>
    </source>
</evidence>
<dbReference type="AlphaFoldDB" id="A0AAW9S9K6"/>
<reference evidence="4 5" key="1">
    <citation type="submission" date="2024-04" db="EMBL/GenBank/DDBJ databases">
        <title>Novel genus in family Flammeovirgaceae.</title>
        <authorList>
            <person name="Nguyen T.H."/>
            <person name="Vuong T.Q."/>
            <person name="Le H."/>
            <person name="Kim S.-G."/>
        </authorList>
    </citation>
    <scope>NUCLEOTIDE SEQUENCE [LARGE SCALE GENOMIC DNA]</scope>
    <source>
        <strain evidence="4 5">JCM 23209</strain>
    </source>
</reference>
<accession>A0AAW9S9K6</accession>
<comment type="caution">
    <text evidence="4">The sequence shown here is derived from an EMBL/GenBank/DDBJ whole genome shotgun (WGS) entry which is preliminary data.</text>
</comment>
<feature type="transmembrane region" description="Helical" evidence="1">
    <location>
        <begin position="76"/>
        <end position="98"/>
    </location>
</feature>
<feature type="transmembrane region" description="Helical" evidence="1">
    <location>
        <begin position="105"/>
        <end position="123"/>
    </location>
</feature>
<gene>
    <name evidence="4" type="ORF">AAG747_10980</name>
</gene>
<feature type="transmembrane region" description="Helical" evidence="1">
    <location>
        <begin position="129"/>
        <end position="152"/>
    </location>
</feature>
<dbReference type="Pfam" id="PF07680">
    <property type="entry name" value="DoxA"/>
    <property type="match status" value="1"/>
</dbReference>
<evidence type="ECO:0000256" key="1">
    <source>
        <dbReference type="SAM" id="Phobius"/>
    </source>
</evidence>
<sequence>MKISSFSADKAGTLLTPLRWVIGWTYFSALWRRLILADKLDPEAMGYIGEKFNHFLPNALFIKPIIEYLLTHPDLLWINMVVFTIIEGIVGLAVIFGFASRLMGLAVTGLALGILLGAGWLGSTCLDEWQIGVLGIVAGFAIFLGGGGHYSLDRKLAEHFPDLANQRWFRLCFSGDVSQLFPTIKFQWLVLLLSAAGLFITLFTNQVFHGGLWGTLHNKSVRPHLTLSGLQYAKGQVQFTVIRDEGIDVYGSFVIGMEITDQEGQQVAYYDQQALSGFATSDIANYYIAKIKPSAHSLVVPLGAKADIVLRHPELKALPKGTYTLKLLDISGASWTEKFIVD</sequence>
<feature type="domain" description="Thiosulphate:quinone oxidoreductase small subunit DoxA" evidence="3">
    <location>
        <begin position="208"/>
        <end position="337"/>
    </location>
</feature>
<organism evidence="4 5">
    <name type="scientific">Rapidithrix thailandica</name>
    <dbReference type="NCBI Taxonomy" id="413964"/>
    <lineage>
        <taxon>Bacteria</taxon>
        <taxon>Pseudomonadati</taxon>
        <taxon>Bacteroidota</taxon>
        <taxon>Cytophagia</taxon>
        <taxon>Cytophagales</taxon>
        <taxon>Flammeovirgaceae</taxon>
        <taxon>Rapidithrix</taxon>
    </lineage>
</organism>
<dbReference type="InterPro" id="IPR017192">
    <property type="entry name" value="ThioSO4-Q_OxRdtase_DoxA/D"/>
</dbReference>
<dbReference type="InterPro" id="IPR011636">
    <property type="entry name" value="DoxA"/>
</dbReference>
<dbReference type="InterPro" id="IPR007301">
    <property type="entry name" value="DoxD"/>
</dbReference>
<dbReference type="RefSeq" id="WP_346821214.1">
    <property type="nucleotide sequence ID" value="NZ_JBDKWZ010000005.1"/>
</dbReference>
<keyword evidence="1" id="KW-0472">Membrane</keyword>
<keyword evidence="5" id="KW-1185">Reference proteome</keyword>
<evidence type="ECO:0000313" key="4">
    <source>
        <dbReference type="EMBL" id="MEN7548435.1"/>
    </source>
</evidence>
<evidence type="ECO:0000313" key="5">
    <source>
        <dbReference type="Proteomes" id="UP001403385"/>
    </source>
</evidence>
<keyword evidence="1" id="KW-0812">Transmembrane</keyword>
<feature type="transmembrane region" description="Helical" evidence="1">
    <location>
        <begin position="188"/>
        <end position="208"/>
    </location>
</feature>
<proteinExistence type="predicted"/>
<dbReference type="EMBL" id="JBDKWZ010000005">
    <property type="protein sequence ID" value="MEN7548435.1"/>
    <property type="molecule type" value="Genomic_DNA"/>
</dbReference>
<evidence type="ECO:0000259" key="3">
    <source>
        <dbReference type="Pfam" id="PF07680"/>
    </source>
</evidence>
<keyword evidence="1" id="KW-1133">Transmembrane helix</keyword>
<dbReference type="Proteomes" id="UP001403385">
    <property type="component" value="Unassembled WGS sequence"/>
</dbReference>
<dbReference type="PIRSF" id="PIRSF037390">
    <property type="entry name" value="Thiosulph_Quin_oxidored_DoxA-D"/>
    <property type="match status" value="1"/>
</dbReference>
<feature type="domain" description="TQO small subunit DoxD" evidence="2">
    <location>
        <begin position="16"/>
        <end position="170"/>
    </location>
</feature>
<protein>
    <submittedName>
        <fullName evidence="4">TQO small subunit DoxD</fullName>
    </submittedName>
</protein>
<dbReference type="Pfam" id="PF04173">
    <property type="entry name" value="DoxD"/>
    <property type="match status" value="1"/>
</dbReference>
<name>A0AAW9S9K6_9BACT</name>